<evidence type="ECO:0000313" key="1">
    <source>
        <dbReference type="EMBL" id="CAG8461530.1"/>
    </source>
</evidence>
<evidence type="ECO:0000313" key="2">
    <source>
        <dbReference type="Proteomes" id="UP000789508"/>
    </source>
</evidence>
<name>A0A9N8Z190_9GLOM</name>
<keyword evidence="2" id="KW-1185">Reference proteome</keyword>
<dbReference type="Proteomes" id="UP000789508">
    <property type="component" value="Unassembled WGS sequence"/>
</dbReference>
<reference evidence="1" key="1">
    <citation type="submission" date="2021-06" db="EMBL/GenBank/DDBJ databases">
        <authorList>
            <person name="Kallberg Y."/>
            <person name="Tangrot J."/>
            <person name="Rosling A."/>
        </authorList>
    </citation>
    <scope>NUCLEOTIDE SEQUENCE</scope>
    <source>
        <strain evidence="1">FL130A</strain>
    </source>
</reference>
<dbReference type="AlphaFoldDB" id="A0A9N8Z190"/>
<comment type="caution">
    <text evidence="1">The sequence shown here is derived from an EMBL/GenBank/DDBJ whole genome shotgun (WGS) entry which is preliminary data.</text>
</comment>
<dbReference type="EMBL" id="CAJVPS010000178">
    <property type="protein sequence ID" value="CAG8461530.1"/>
    <property type="molecule type" value="Genomic_DNA"/>
</dbReference>
<organism evidence="1 2">
    <name type="scientific">Ambispora leptoticha</name>
    <dbReference type="NCBI Taxonomy" id="144679"/>
    <lineage>
        <taxon>Eukaryota</taxon>
        <taxon>Fungi</taxon>
        <taxon>Fungi incertae sedis</taxon>
        <taxon>Mucoromycota</taxon>
        <taxon>Glomeromycotina</taxon>
        <taxon>Glomeromycetes</taxon>
        <taxon>Archaeosporales</taxon>
        <taxon>Ambisporaceae</taxon>
        <taxon>Ambispora</taxon>
    </lineage>
</organism>
<protein>
    <submittedName>
        <fullName evidence="1">690_t:CDS:1</fullName>
    </submittedName>
</protein>
<proteinExistence type="predicted"/>
<sequence length="45" mass="5157">MSANGSQENFILEQNGKQDAKRVCRKWFNCLSGVLNENSFGHREL</sequence>
<accession>A0A9N8Z190</accession>
<gene>
    <name evidence="1" type="ORF">ALEPTO_LOCUS1565</name>
</gene>